<dbReference type="PIRSF" id="PIRSF002599">
    <property type="entry name" value="Cold_shock_A"/>
    <property type="match status" value="1"/>
</dbReference>
<dbReference type="Pfam" id="PF06961">
    <property type="entry name" value="DUF1294"/>
    <property type="match status" value="1"/>
</dbReference>
<keyword evidence="1" id="KW-0812">Transmembrane</keyword>
<feature type="transmembrane region" description="Helical" evidence="1">
    <location>
        <begin position="70"/>
        <end position="97"/>
    </location>
</feature>
<feature type="transmembrane region" description="Helical" evidence="1">
    <location>
        <begin position="6"/>
        <end position="27"/>
    </location>
</feature>
<name>A0ABY9M517_9BURK</name>
<dbReference type="InterPro" id="IPR012156">
    <property type="entry name" value="Cold_shock_CspA"/>
</dbReference>
<proteinExistence type="predicted"/>
<evidence type="ECO:0000256" key="1">
    <source>
        <dbReference type="SAM" id="Phobius"/>
    </source>
</evidence>
<sequence length="100" mass="11154">MPEPVGLAYLALSAITLALYAVDKAAARADRRRISENTLHLFSLVGGWPGALIGQQWLRHKTVKAEFRFVFWITVVINVTAFVLVCTPAAHALLAWWQTH</sequence>
<dbReference type="Proteomes" id="UP001234798">
    <property type="component" value="Chromosome"/>
</dbReference>
<gene>
    <name evidence="2" type="ORF">RAS12_06930</name>
</gene>
<protein>
    <submittedName>
        <fullName evidence="2">DUF1294 domain-containing protein</fullName>
    </submittedName>
</protein>
<keyword evidence="3" id="KW-1185">Reference proteome</keyword>
<keyword evidence="1" id="KW-1133">Transmembrane helix</keyword>
<dbReference type="RefSeq" id="WP_306946585.1">
    <property type="nucleotide sequence ID" value="NZ_CP132976.1"/>
</dbReference>
<evidence type="ECO:0000313" key="2">
    <source>
        <dbReference type="EMBL" id="WMD22102.1"/>
    </source>
</evidence>
<keyword evidence="1" id="KW-0472">Membrane</keyword>
<dbReference type="InterPro" id="IPR010718">
    <property type="entry name" value="DUF1294"/>
</dbReference>
<dbReference type="EMBL" id="CP132976">
    <property type="protein sequence ID" value="WMD22102.1"/>
    <property type="molecule type" value="Genomic_DNA"/>
</dbReference>
<organism evidence="2 3">
    <name type="scientific">Achromobacter seleniivolatilans</name>
    <dbReference type="NCBI Taxonomy" id="3047478"/>
    <lineage>
        <taxon>Bacteria</taxon>
        <taxon>Pseudomonadati</taxon>
        <taxon>Pseudomonadota</taxon>
        <taxon>Betaproteobacteria</taxon>
        <taxon>Burkholderiales</taxon>
        <taxon>Alcaligenaceae</taxon>
        <taxon>Achromobacter</taxon>
    </lineage>
</organism>
<accession>A0ABY9M517</accession>
<reference evidence="2 3" key="1">
    <citation type="submission" date="2023-08" db="EMBL/GenBank/DDBJ databases">
        <title>Achromobacter seleniivolatilans sp. nov., isolated from seleniferous soil.</title>
        <authorList>
            <person name="Zhang S."/>
            <person name="Li K."/>
            <person name="Peng J."/>
            <person name="Zhao Q."/>
            <person name="Wang H."/>
            <person name="Guo Y."/>
        </authorList>
    </citation>
    <scope>NUCLEOTIDE SEQUENCE [LARGE SCALE GENOMIC DNA]</scope>
    <source>
        <strain evidence="2 3">R39</strain>
    </source>
</reference>
<evidence type="ECO:0000313" key="3">
    <source>
        <dbReference type="Proteomes" id="UP001234798"/>
    </source>
</evidence>